<dbReference type="SMART" id="SM00244">
    <property type="entry name" value="PHB"/>
    <property type="match status" value="1"/>
</dbReference>
<evidence type="ECO:0000259" key="2">
    <source>
        <dbReference type="SMART" id="SM00244"/>
    </source>
</evidence>
<proteinExistence type="inferred from homology"/>
<name>A0A9D9DSD3_9BACT</name>
<sequence>MPILLIIIIVAIIVYVAKGILIVQQAEVMIIERLGKYEKTLESGLNFIFPILEAPRGIARKISQRGYDGQVYSYTKETKRIDLRETVFDFPRQNVITKDNVTITINALLYFQIIDAKKAVYAIANLPEAIEKLTQTTLRNLVGQLDLDETLVSRDKINQELRAILDEATNKWGVKVNRVELQDIIPPADIQSSMEKQMKAERDRRAAILEAEGLKKSAILKAEGQKEAAINQAEGEKQAAILRAEGVAQARVIEADAEKEAIHRIIDALADKGQPDKYLIAMKYLETLSDITAGENNKVVYMPYEATGILSSVDGIKQMFDKTVK</sequence>
<dbReference type="CDD" id="cd08829">
    <property type="entry name" value="SPFH_paraslipin"/>
    <property type="match status" value="1"/>
</dbReference>
<evidence type="ECO:0000313" key="3">
    <source>
        <dbReference type="EMBL" id="MBO8430439.1"/>
    </source>
</evidence>
<evidence type="ECO:0000256" key="1">
    <source>
        <dbReference type="ARBA" id="ARBA00008164"/>
    </source>
</evidence>
<feature type="domain" description="Band 7" evidence="2">
    <location>
        <begin position="18"/>
        <end position="198"/>
    </location>
</feature>
<gene>
    <name evidence="3" type="ORF">IAC76_03555</name>
</gene>
<dbReference type="AlphaFoldDB" id="A0A9D9DSD3"/>
<comment type="caution">
    <text evidence="3">The sequence shown here is derived from an EMBL/GenBank/DDBJ whole genome shotgun (WGS) entry which is preliminary data.</text>
</comment>
<dbReference type="FunFam" id="3.30.479.30:FF:000004">
    <property type="entry name" value="Putative membrane protease family, stomatin"/>
    <property type="match status" value="1"/>
</dbReference>
<reference evidence="3" key="1">
    <citation type="submission" date="2020-10" db="EMBL/GenBank/DDBJ databases">
        <authorList>
            <person name="Gilroy R."/>
        </authorList>
    </citation>
    <scope>NUCLEOTIDE SEQUENCE</scope>
    <source>
        <strain evidence="3">10192</strain>
    </source>
</reference>
<comment type="similarity">
    <text evidence="1">Belongs to the band 7/mec-2 family.</text>
</comment>
<accession>A0A9D9DSD3</accession>
<dbReference type="PANTHER" id="PTHR43327:SF10">
    <property type="entry name" value="STOMATIN-LIKE PROTEIN 2, MITOCHONDRIAL"/>
    <property type="match status" value="1"/>
</dbReference>
<dbReference type="EMBL" id="JADIND010000077">
    <property type="protein sequence ID" value="MBO8430439.1"/>
    <property type="molecule type" value="Genomic_DNA"/>
</dbReference>
<dbReference type="InterPro" id="IPR050710">
    <property type="entry name" value="Band7/mec-2_domain"/>
</dbReference>
<dbReference type="InterPro" id="IPR036013">
    <property type="entry name" value="Band_7/SPFH_dom_sf"/>
</dbReference>
<dbReference type="PANTHER" id="PTHR43327">
    <property type="entry name" value="STOMATIN-LIKE PROTEIN 2, MITOCHONDRIAL"/>
    <property type="match status" value="1"/>
</dbReference>
<dbReference type="Pfam" id="PF01145">
    <property type="entry name" value="Band_7"/>
    <property type="match status" value="1"/>
</dbReference>
<organism evidence="3 4">
    <name type="scientific">Candidatus Scatousia excrementipullorum</name>
    <dbReference type="NCBI Taxonomy" id="2840936"/>
    <lineage>
        <taxon>Bacteria</taxon>
        <taxon>Candidatus Scatousia</taxon>
    </lineage>
</organism>
<dbReference type="InterPro" id="IPR001107">
    <property type="entry name" value="Band_7"/>
</dbReference>
<dbReference type="InterPro" id="IPR018080">
    <property type="entry name" value="Band_7/stomatin-like_CS"/>
</dbReference>
<dbReference type="PROSITE" id="PS01270">
    <property type="entry name" value="BAND_7"/>
    <property type="match status" value="1"/>
</dbReference>
<evidence type="ECO:0000313" key="4">
    <source>
        <dbReference type="Proteomes" id="UP000823632"/>
    </source>
</evidence>
<dbReference type="Gene3D" id="3.30.479.30">
    <property type="entry name" value="Band 7 domain"/>
    <property type="match status" value="1"/>
</dbReference>
<dbReference type="Proteomes" id="UP000823632">
    <property type="component" value="Unassembled WGS sequence"/>
</dbReference>
<dbReference type="GO" id="GO:0098552">
    <property type="term" value="C:side of membrane"/>
    <property type="evidence" value="ECO:0007669"/>
    <property type="project" value="UniProtKB-ARBA"/>
</dbReference>
<dbReference type="GO" id="GO:0005886">
    <property type="term" value="C:plasma membrane"/>
    <property type="evidence" value="ECO:0007669"/>
    <property type="project" value="UniProtKB-ARBA"/>
</dbReference>
<dbReference type="SUPFAM" id="SSF117892">
    <property type="entry name" value="Band 7/SPFH domain"/>
    <property type="match status" value="1"/>
</dbReference>
<protein>
    <submittedName>
        <fullName evidence="3">SPFH/Band 7/PHB domain protein</fullName>
    </submittedName>
</protein>
<reference evidence="3" key="2">
    <citation type="journal article" date="2021" name="PeerJ">
        <title>Extensive microbial diversity within the chicken gut microbiome revealed by metagenomics and culture.</title>
        <authorList>
            <person name="Gilroy R."/>
            <person name="Ravi A."/>
            <person name="Getino M."/>
            <person name="Pursley I."/>
            <person name="Horton D.L."/>
            <person name="Alikhan N.F."/>
            <person name="Baker D."/>
            <person name="Gharbi K."/>
            <person name="Hall N."/>
            <person name="Watson M."/>
            <person name="Adriaenssens E.M."/>
            <person name="Foster-Nyarko E."/>
            <person name="Jarju S."/>
            <person name="Secka A."/>
            <person name="Antonio M."/>
            <person name="Oren A."/>
            <person name="Chaudhuri R.R."/>
            <person name="La Ragione R."/>
            <person name="Hildebrand F."/>
            <person name="Pallen M.J."/>
        </authorList>
    </citation>
    <scope>NUCLEOTIDE SEQUENCE</scope>
    <source>
        <strain evidence="3">10192</strain>
    </source>
</reference>